<evidence type="ECO:0000313" key="3">
    <source>
        <dbReference type="EMBL" id="OQX07339.1"/>
    </source>
</evidence>
<dbReference type="PROSITE" id="PS00197">
    <property type="entry name" value="2FE2S_FER_1"/>
    <property type="match status" value="1"/>
</dbReference>
<dbReference type="Gene3D" id="3.40.50.80">
    <property type="entry name" value="Nucleotide-binding domain of ferredoxin-NADP reductase (FNR) module"/>
    <property type="match status" value="1"/>
</dbReference>
<comment type="caution">
    <text evidence="3">The sequence shown here is derived from an EMBL/GenBank/DDBJ whole genome shotgun (WGS) entry which is preliminary data.</text>
</comment>
<dbReference type="GO" id="GO:0051537">
    <property type="term" value="F:2 iron, 2 sulfur cluster binding"/>
    <property type="evidence" value="ECO:0007669"/>
    <property type="project" value="InterPro"/>
</dbReference>
<dbReference type="InterPro" id="IPR008333">
    <property type="entry name" value="Cbr1-like_FAD-bd_dom"/>
</dbReference>
<dbReference type="InterPro" id="IPR006058">
    <property type="entry name" value="2Fe2S_fd_BS"/>
</dbReference>
<dbReference type="Pfam" id="PF00111">
    <property type="entry name" value="Fer2"/>
    <property type="match status" value="1"/>
</dbReference>
<dbReference type="CDD" id="cd06189">
    <property type="entry name" value="flavin_oxioreductase"/>
    <property type="match status" value="1"/>
</dbReference>
<protein>
    <submittedName>
        <fullName evidence="3">CDP-6-deoxy-delta-3,4-glucoseen reductase</fullName>
    </submittedName>
</protein>
<name>A0A1Y1QK60_9GAMM</name>
<feature type="domain" description="FAD-binding FR-type" evidence="2">
    <location>
        <begin position="100"/>
        <end position="200"/>
    </location>
</feature>
<dbReference type="InterPro" id="IPR017927">
    <property type="entry name" value="FAD-bd_FR_type"/>
</dbReference>
<evidence type="ECO:0000313" key="4">
    <source>
        <dbReference type="Proteomes" id="UP000192491"/>
    </source>
</evidence>
<dbReference type="SUPFAM" id="SSF54292">
    <property type="entry name" value="2Fe-2S ferredoxin-like"/>
    <property type="match status" value="1"/>
</dbReference>
<sequence>MTYTVTLQPSGHTFLAEANESILEAGLRQGVALPYGCRGGVCGACAATLLSGQVHYPFGEPQGLAPYEEERGKAFLCMAAAASDVVMDAPRVGAEPDIEIKALPVRVEKLRKLADDVMEMTLKLPASERLRFFAGQYIDILLKDGKRRGFSLANAPFNDQLLELHIRHVPGGQFTSHVFNEMKEKALLRIEGPLGSFYLRDSERPVILMGGGTGFAPLKGMLEQMMAQGIDKPVHLYWGVRAKADLYMDSVVRSWVSRHPQLTYVPVLSEPLAADAWTGRTGWVHAAVAADFPDLAGYDVYLSGPPPMVNAAKTVFLAQGLPEEQLYYDSFEYSPDTLKAIQEKAPSAVTR</sequence>
<dbReference type="PANTHER" id="PTHR47354:SF5">
    <property type="entry name" value="PROTEIN RFBI"/>
    <property type="match status" value="1"/>
</dbReference>
<dbReference type="InterPro" id="IPR036010">
    <property type="entry name" value="2Fe-2S_ferredoxin-like_sf"/>
</dbReference>
<accession>A0A1Y1QK60</accession>
<dbReference type="SUPFAM" id="SSF63380">
    <property type="entry name" value="Riboflavin synthase domain-like"/>
    <property type="match status" value="1"/>
</dbReference>
<dbReference type="InterPro" id="IPR017938">
    <property type="entry name" value="Riboflavin_synthase-like_b-brl"/>
</dbReference>
<evidence type="ECO:0000259" key="1">
    <source>
        <dbReference type="PROSITE" id="PS51085"/>
    </source>
</evidence>
<feature type="domain" description="2Fe-2S ferredoxin-type" evidence="1">
    <location>
        <begin position="3"/>
        <end position="93"/>
    </location>
</feature>
<dbReference type="Pfam" id="PF00970">
    <property type="entry name" value="FAD_binding_6"/>
    <property type="match status" value="1"/>
</dbReference>
<dbReference type="Gene3D" id="3.10.20.30">
    <property type="match status" value="1"/>
</dbReference>
<dbReference type="InterPro" id="IPR039261">
    <property type="entry name" value="FNR_nucleotide-bd"/>
</dbReference>
<dbReference type="AlphaFoldDB" id="A0A1Y1QK60"/>
<dbReference type="PROSITE" id="PS51384">
    <property type="entry name" value="FAD_FR"/>
    <property type="match status" value="1"/>
</dbReference>
<dbReference type="EMBL" id="MTEJ01000212">
    <property type="protein sequence ID" value="OQX07339.1"/>
    <property type="molecule type" value="Genomic_DNA"/>
</dbReference>
<dbReference type="CDD" id="cd00207">
    <property type="entry name" value="fer2"/>
    <property type="match status" value="1"/>
</dbReference>
<organism evidence="3 4">
    <name type="scientific">Thiothrix lacustris</name>
    <dbReference type="NCBI Taxonomy" id="525917"/>
    <lineage>
        <taxon>Bacteria</taxon>
        <taxon>Pseudomonadati</taxon>
        <taxon>Pseudomonadota</taxon>
        <taxon>Gammaproteobacteria</taxon>
        <taxon>Thiotrichales</taxon>
        <taxon>Thiotrichaceae</taxon>
        <taxon>Thiothrix</taxon>
    </lineage>
</organism>
<dbReference type="InterPro" id="IPR012675">
    <property type="entry name" value="Beta-grasp_dom_sf"/>
</dbReference>
<dbReference type="PROSITE" id="PS51085">
    <property type="entry name" value="2FE2S_FER_2"/>
    <property type="match status" value="1"/>
</dbReference>
<dbReference type="GO" id="GO:0016491">
    <property type="term" value="F:oxidoreductase activity"/>
    <property type="evidence" value="ECO:0007669"/>
    <property type="project" value="InterPro"/>
</dbReference>
<dbReference type="PANTHER" id="PTHR47354">
    <property type="entry name" value="NADH OXIDOREDUCTASE HCR"/>
    <property type="match status" value="1"/>
</dbReference>
<gene>
    <name evidence="3" type="ORF">BWK73_28430</name>
</gene>
<evidence type="ECO:0000259" key="2">
    <source>
        <dbReference type="PROSITE" id="PS51384"/>
    </source>
</evidence>
<proteinExistence type="predicted"/>
<reference evidence="3 4" key="1">
    <citation type="submission" date="2017-01" db="EMBL/GenBank/DDBJ databases">
        <title>Novel large sulfur bacteria in the metagenomes of groundwater-fed chemosynthetic microbial mats in the Lake Huron basin.</title>
        <authorList>
            <person name="Sharrar A.M."/>
            <person name="Flood B.E."/>
            <person name="Bailey J.V."/>
            <person name="Jones D.S."/>
            <person name="Biddanda B."/>
            <person name="Ruberg S.A."/>
            <person name="Marcus D.N."/>
            <person name="Dick G.J."/>
        </authorList>
    </citation>
    <scope>NUCLEOTIDE SEQUENCE [LARGE SCALE GENOMIC DNA]</scope>
    <source>
        <strain evidence="3">A8</strain>
    </source>
</reference>
<dbReference type="InterPro" id="IPR001041">
    <property type="entry name" value="2Fe-2S_ferredoxin-type"/>
</dbReference>
<dbReference type="InterPro" id="IPR050415">
    <property type="entry name" value="MRET"/>
</dbReference>
<dbReference type="PRINTS" id="PR00410">
    <property type="entry name" value="PHEHYDRXLASE"/>
</dbReference>
<dbReference type="Gene3D" id="2.40.30.10">
    <property type="entry name" value="Translation factors"/>
    <property type="match status" value="1"/>
</dbReference>
<dbReference type="Pfam" id="PF00175">
    <property type="entry name" value="NAD_binding_1"/>
    <property type="match status" value="1"/>
</dbReference>
<dbReference type="SUPFAM" id="SSF52343">
    <property type="entry name" value="Ferredoxin reductase-like, C-terminal NADP-linked domain"/>
    <property type="match status" value="1"/>
</dbReference>
<dbReference type="Proteomes" id="UP000192491">
    <property type="component" value="Unassembled WGS sequence"/>
</dbReference>
<dbReference type="InterPro" id="IPR001433">
    <property type="entry name" value="OxRdtase_FAD/NAD-bd"/>
</dbReference>